<proteinExistence type="predicted"/>
<dbReference type="PROSITE" id="PS50110">
    <property type="entry name" value="RESPONSE_REGULATORY"/>
    <property type="match status" value="2"/>
</dbReference>
<evidence type="ECO:0000256" key="2">
    <source>
        <dbReference type="PROSITE-ProRule" id="PRU00169"/>
    </source>
</evidence>
<feature type="domain" description="Response regulatory" evidence="3">
    <location>
        <begin position="317"/>
        <end position="426"/>
    </location>
</feature>
<comment type="caution">
    <text evidence="4">The sequence shown here is derived from an EMBL/GenBank/DDBJ whole genome shotgun (WGS) entry which is preliminary data.</text>
</comment>
<name>A0A9D1FXC0_9BACT</name>
<reference evidence="4" key="1">
    <citation type="submission" date="2020-10" db="EMBL/GenBank/DDBJ databases">
        <authorList>
            <person name="Gilroy R."/>
        </authorList>
    </citation>
    <scope>NUCLEOTIDE SEQUENCE</scope>
    <source>
        <strain evidence="4">CHK152-2994</strain>
    </source>
</reference>
<dbReference type="AlphaFoldDB" id="A0A9D1FXC0"/>
<dbReference type="GO" id="GO:0000160">
    <property type="term" value="P:phosphorelay signal transduction system"/>
    <property type="evidence" value="ECO:0007669"/>
    <property type="project" value="InterPro"/>
</dbReference>
<evidence type="ECO:0000256" key="1">
    <source>
        <dbReference type="ARBA" id="ARBA00022553"/>
    </source>
</evidence>
<evidence type="ECO:0000313" key="5">
    <source>
        <dbReference type="Proteomes" id="UP000824139"/>
    </source>
</evidence>
<dbReference type="SMART" id="SM00448">
    <property type="entry name" value="REC"/>
    <property type="match status" value="2"/>
</dbReference>
<organism evidence="4 5">
    <name type="scientific">Candidatus Scatenecus faecavium</name>
    <dbReference type="NCBI Taxonomy" id="2840915"/>
    <lineage>
        <taxon>Bacteria</taxon>
        <taxon>Candidatus Scatenecus</taxon>
    </lineage>
</organism>
<dbReference type="Pfam" id="PF00072">
    <property type="entry name" value="Response_reg"/>
    <property type="match status" value="2"/>
</dbReference>
<dbReference type="SUPFAM" id="SSF52172">
    <property type="entry name" value="CheY-like"/>
    <property type="match status" value="2"/>
</dbReference>
<dbReference type="SUPFAM" id="SSF55073">
    <property type="entry name" value="Nucleotide cyclase"/>
    <property type="match status" value="1"/>
</dbReference>
<dbReference type="InterPro" id="IPR029787">
    <property type="entry name" value="Nucleotide_cyclase"/>
</dbReference>
<evidence type="ECO:0000259" key="3">
    <source>
        <dbReference type="PROSITE" id="PS50110"/>
    </source>
</evidence>
<keyword evidence="1 2" id="KW-0597">Phosphoprotein</keyword>
<dbReference type="Gene3D" id="3.30.70.270">
    <property type="match status" value="1"/>
</dbReference>
<dbReference type="Proteomes" id="UP000824139">
    <property type="component" value="Unassembled WGS sequence"/>
</dbReference>
<protein>
    <submittedName>
        <fullName evidence="4">Response regulator</fullName>
    </submittedName>
</protein>
<dbReference type="InterPro" id="IPR001789">
    <property type="entry name" value="Sig_transdc_resp-reg_receiver"/>
</dbReference>
<evidence type="ECO:0000313" key="4">
    <source>
        <dbReference type="EMBL" id="HIS83171.1"/>
    </source>
</evidence>
<dbReference type="InterPro" id="IPR050595">
    <property type="entry name" value="Bact_response_regulator"/>
</dbReference>
<feature type="modified residue" description="4-aspartylphosphate" evidence="2">
    <location>
        <position position="361"/>
    </location>
</feature>
<sequence>MQSVTLIIDKRRELSVKYKKLLENELSSVIISKNLISSMKLIQDKEPDLIIVSDSIDEDLGDFCKKIRALTYNMRPVIVALSKSAELQDRLNVLSCGADDFLSEPVNNEEFTMRMKAHLRREFESNLDAKRLLPNKNYSMRALKRILTAKEQWGCLYISIENFKNYRENYTELASDKLIQTYCAIMQSSLNEDDYLGGISENEFLIITNPLKAEKIANFLVFAFDAVAKKFYSLQDRERGYIIMNGDELAGRRSNFVHTTIGIVTNEFQRFSDTKQLFASLISIHDLANLPDRSNYLIERAKISGQNAVEEKAYNNKIVIIEPDEAMNILLKTILELQGYEVLTASVFEEVSEQPAVIILDAGSADSLKGLDLCKTLRQNSEFSGTKLIVTSILHDKELILNCGADLYLPKPYELSNLIKWVKFFVDEVNFR</sequence>
<dbReference type="InterPro" id="IPR000160">
    <property type="entry name" value="GGDEF_dom"/>
</dbReference>
<dbReference type="PANTHER" id="PTHR44591:SF22">
    <property type="entry name" value="CHEY SUBFAMILY"/>
    <property type="match status" value="1"/>
</dbReference>
<dbReference type="Pfam" id="PF00990">
    <property type="entry name" value="GGDEF"/>
    <property type="match status" value="1"/>
</dbReference>
<dbReference type="PANTHER" id="PTHR44591">
    <property type="entry name" value="STRESS RESPONSE REGULATOR PROTEIN 1"/>
    <property type="match status" value="1"/>
</dbReference>
<dbReference type="InterPro" id="IPR011006">
    <property type="entry name" value="CheY-like_superfamily"/>
</dbReference>
<comment type="caution">
    <text evidence="2">Lacks conserved residue(s) required for the propagation of feature annotation.</text>
</comment>
<feature type="domain" description="Response regulatory" evidence="3">
    <location>
        <begin position="4"/>
        <end position="119"/>
    </location>
</feature>
<gene>
    <name evidence="4" type="ORF">IAD41_06170</name>
</gene>
<dbReference type="Gene3D" id="3.40.50.2300">
    <property type="match status" value="2"/>
</dbReference>
<dbReference type="EMBL" id="DVJO01000134">
    <property type="protein sequence ID" value="HIS83171.1"/>
    <property type="molecule type" value="Genomic_DNA"/>
</dbReference>
<dbReference type="InterPro" id="IPR043128">
    <property type="entry name" value="Rev_trsase/Diguanyl_cyclase"/>
</dbReference>
<reference evidence="4" key="2">
    <citation type="journal article" date="2021" name="PeerJ">
        <title>Extensive microbial diversity within the chicken gut microbiome revealed by metagenomics and culture.</title>
        <authorList>
            <person name="Gilroy R."/>
            <person name="Ravi A."/>
            <person name="Getino M."/>
            <person name="Pursley I."/>
            <person name="Horton D.L."/>
            <person name="Alikhan N.F."/>
            <person name="Baker D."/>
            <person name="Gharbi K."/>
            <person name="Hall N."/>
            <person name="Watson M."/>
            <person name="Adriaenssens E.M."/>
            <person name="Foster-Nyarko E."/>
            <person name="Jarju S."/>
            <person name="Secka A."/>
            <person name="Antonio M."/>
            <person name="Oren A."/>
            <person name="Chaudhuri R.R."/>
            <person name="La Ragione R."/>
            <person name="Hildebrand F."/>
            <person name="Pallen M.J."/>
        </authorList>
    </citation>
    <scope>NUCLEOTIDE SEQUENCE</scope>
    <source>
        <strain evidence="4">CHK152-2994</strain>
    </source>
</reference>
<dbReference type="CDD" id="cd00156">
    <property type="entry name" value="REC"/>
    <property type="match status" value="1"/>
</dbReference>
<accession>A0A9D1FXC0</accession>